<dbReference type="Gramene" id="KVI02030">
    <property type="protein sequence ID" value="KVI02030"/>
    <property type="gene ID" value="Ccrd_019689"/>
</dbReference>
<keyword evidence="9" id="KW-1185">Reference proteome</keyword>
<protein>
    <submittedName>
        <fullName evidence="8">Protein kinase, ATP binding site-containing protein</fullName>
    </submittedName>
</protein>
<dbReference type="Pfam" id="PF00069">
    <property type="entry name" value="Pkinase"/>
    <property type="match status" value="1"/>
</dbReference>
<dbReference type="OrthoDB" id="275301at2759"/>
<keyword evidence="6" id="KW-0723">Serine/threonine-protein kinase</keyword>
<accession>A0A103Y3U0</accession>
<dbReference type="PROSITE" id="PS00107">
    <property type="entry name" value="PROTEIN_KINASE_ATP"/>
    <property type="match status" value="1"/>
</dbReference>
<dbReference type="GO" id="GO:0004674">
    <property type="term" value="F:protein serine/threonine kinase activity"/>
    <property type="evidence" value="ECO:0007669"/>
    <property type="project" value="UniProtKB-KW"/>
</dbReference>
<dbReference type="InterPro" id="IPR011009">
    <property type="entry name" value="Kinase-like_dom_sf"/>
</dbReference>
<dbReference type="InterPro" id="IPR000719">
    <property type="entry name" value="Prot_kinase_dom"/>
</dbReference>
<keyword evidence="4 5" id="KW-0067">ATP-binding</keyword>
<dbReference type="EMBL" id="LEKV01002666">
    <property type="protein sequence ID" value="KVI02030.1"/>
    <property type="molecule type" value="Genomic_DNA"/>
</dbReference>
<comment type="similarity">
    <text evidence="6">Belongs to the protein kinase superfamily.</text>
</comment>
<dbReference type="AlphaFoldDB" id="A0A103Y3U0"/>
<sequence length="343" mass="37867">MGWTRGGVLGRGSSATVSTATSTTGEVFAVKSAALSQSETLQREQQFLSILRSPYVVSYKGCEITKEDNRLMYNLLMKYMPEGTIVDAIGRRKRGRLSESEISNYMGQILRGLEYIHSNGIVHCDIKGANLLVGKGGGVKIADLGCAKWVGEDVAVRGTPMFMAPEVARGEEQGFAADIWAVGCVVIEMATGGSPWTNVDDPVSVLYKIAFSGESPEIPSGFSRQANDFIRKCLIQDPKERWGATELLKHPFLRRFNRKTQQIVDQDFSKGSPTSVLDQDVWSSMEVSASVGIDSYQPPCSSNSLRQRIKQLAGNPHKEQPNCEEEINWMMIRSNQNSWELEG</sequence>
<reference evidence="8 9" key="1">
    <citation type="journal article" date="2016" name="Sci. Rep.">
        <title>The genome sequence of the outbreeding globe artichoke constructed de novo incorporating a phase-aware low-pass sequencing strategy of F1 progeny.</title>
        <authorList>
            <person name="Scaglione D."/>
            <person name="Reyes-Chin-Wo S."/>
            <person name="Acquadro A."/>
            <person name="Froenicke L."/>
            <person name="Portis E."/>
            <person name="Beitel C."/>
            <person name="Tirone M."/>
            <person name="Mauro R."/>
            <person name="Lo Monaco A."/>
            <person name="Mauromicale G."/>
            <person name="Faccioli P."/>
            <person name="Cattivelli L."/>
            <person name="Rieseberg L."/>
            <person name="Michelmore R."/>
            <person name="Lanteri S."/>
        </authorList>
    </citation>
    <scope>NUCLEOTIDE SEQUENCE [LARGE SCALE GENOMIC DNA]</scope>
    <source>
        <strain evidence="8">2C</strain>
    </source>
</reference>
<evidence type="ECO:0000259" key="7">
    <source>
        <dbReference type="PROSITE" id="PS50011"/>
    </source>
</evidence>
<evidence type="ECO:0000256" key="5">
    <source>
        <dbReference type="PROSITE-ProRule" id="PRU10141"/>
    </source>
</evidence>
<comment type="caution">
    <text evidence="8">The sequence shown here is derived from an EMBL/GenBank/DDBJ whole genome shotgun (WGS) entry which is preliminary data.</text>
</comment>
<feature type="binding site" evidence="5">
    <location>
        <position position="31"/>
    </location>
    <ligand>
        <name>ATP</name>
        <dbReference type="ChEBI" id="CHEBI:30616"/>
    </ligand>
</feature>
<proteinExistence type="inferred from homology"/>
<keyword evidence="2 5" id="KW-0547">Nucleotide-binding</keyword>
<dbReference type="SUPFAM" id="SSF56112">
    <property type="entry name" value="Protein kinase-like (PK-like)"/>
    <property type="match status" value="1"/>
</dbReference>
<dbReference type="GO" id="GO:0005524">
    <property type="term" value="F:ATP binding"/>
    <property type="evidence" value="ECO:0007669"/>
    <property type="project" value="UniProtKB-UniRule"/>
</dbReference>
<keyword evidence="1" id="KW-0808">Transferase</keyword>
<dbReference type="InterPro" id="IPR052751">
    <property type="entry name" value="Plant_MAPKKK"/>
</dbReference>
<evidence type="ECO:0000256" key="2">
    <source>
        <dbReference type="ARBA" id="ARBA00022741"/>
    </source>
</evidence>
<name>A0A103Y3U0_CYNCS</name>
<dbReference type="GO" id="GO:0007165">
    <property type="term" value="P:signal transduction"/>
    <property type="evidence" value="ECO:0007669"/>
    <property type="project" value="TreeGrafter"/>
</dbReference>
<dbReference type="PANTHER" id="PTHR48011:SF4">
    <property type="entry name" value="MITOGEN-ACTIVATED PROTEIN KINASE KINASE KINASE 19"/>
    <property type="match status" value="1"/>
</dbReference>
<feature type="domain" description="Protein kinase" evidence="7">
    <location>
        <begin position="3"/>
        <end position="253"/>
    </location>
</feature>
<evidence type="ECO:0000313" key="9">
    <source>
        <dbReference type="Proteomes" id="UP000243975"/>
    </source>
</evidence>
<dbReference type="PANTHER" id="PTHR48011">
    <property type="entry name" value="CCR4-NOT TRANSCRIPTIONAL COMPLEX SUBUNIT CAF120-RELATED"/>
    <property type="match status" value="1"/>
</dbReference>
<dbReference type="SMART" id="SM00220">
    <property type="entry name" value="S_TKc"/>
    <property type="match status" value="1"/>
</dbReference>
<organism evidence="8 9">
    <name type="scientific">Cynara cardunculus var. scolymus</name>
    <name type="common">Globe artichoke</name>
    <name type="synonym">Cynara scolymus</name>
    <dbReference type="NCBI Taxonomy" id="59895"/>
    <lineage>
        <taxon>Eukaryota</taxon>
        <taxon>Viridiplantae</taxon>
        <taxon>Streptophyta</taxon>
        <taxon>Embryophyta</taxon>
        <taxon>Tracheophyta</taxon>
        <taxon>Spermatophyta</taxon>
        <taxon>Magnoliopsida</taxon>
        <taxon>eudicotyledons</taxon>
        <taxon>Gunneridae</taxon>
        <taxon>Pentapetalae</taxon>
        <taxon>asterids</taxon>
        <taxon>campanulids</taxon>
        <taxon>Asterales</taxon>
        <taxon>Asteraceae</taxon>
        <taxon>Carduoideae</taxon>
        <taxon>Cardueae</taxon>
        <taxon>Carduinae</taxon>
        <taxon>Cynara</taxon>
    </lineage>
</organism>
<dbReference type="InterPro" id="IPR017441">
    <property type="entry name" value="Protein_kinase_ATP_BS"/>
</dbReference>
<evidence type="ECO:0000256" key="1">
    <source>
        <dbReference type="ARBA" id="ARBA00022679"/>
    </source>
</evidence>
<dbReference type="PROSITE" id="PS50011">
    <property type="entry name" value="PROTEIN_KINASE_DOM"/>
    <property type="match status" value="1"/>
</dbReference>
<dbReference type="Proteomes" id="UP000243975">
    <property type="component" value="Unassembled WGS sequence"/>
</dbReference>
<dbReference type="OMA" id="NMDTGEV"/>
<evidence type="ECO:0000313" key="8">
    <source>
        <dbReference type="EMBL" id="KVI02030.1"/>
    </source>
</evidence>
<dbReference type="CDD" id="cd06606">
    <property type="entry name" value="STKc_MAPKKK"/>
    <property type="match status" value="1"/>
</dbReference>
<evidence type="ECO:0000256" key="3">
    <source>
        <dbReference type="ARBA" id="ARBA00022777"/>
    </source>
</evidence>
<gene>
    <name evidence="8" type="ORF">Ccrd_019689</name>
</gene>
<evidence type="ECO:0000256" key="6">
    <source>
        <dbReference type="RuleBase" id="RU000304"/>
    </source>
</evidence>
<dbReference type="InterPro" id="IPR008271">
    <property type="entry name" value="Ser/Thr_kinase_AS"/>
</dbReference>
<dbReference type="PROSITE" id="PS00108">
    <property type="entry name" value="PROTEIN_KINASE_ST"/>
    <property type="match status" value="1"/>
</dbReference>
<evidence type="ECO:0000256" key="4">
    <source>
        <dbReference type="ARBA" id="ARBA00022840"/>
    </source>
</evidence>
<keyword evidence="3 8" id="KW-0418">Kinase</keyword>
<dbReference type="Gene3D" id="1.10.510.10">
    <property type="entry name" value="Transferase(Phosphotransferase) domain 1"/>
    <property type="match status" value="1"/>
</dbReference>
<dbReference type="STRING" id="59895.A0A103Y3U0"/>